<feature type="transmembrane region" description="Helical" evidence="1">
    <location>
        <begin position="21"/>
        <end position="44"/>
    </location>
</feature>
<feature type="transmembrane region" description="Helical" evidence="1">
    <location>
        <begin position="102"/>
        <end position="120"/>
    </location>
</feature>
<sequence>AITILRWFGFVQKPNPSFKSLFITVILQLLMVTIYLDTILLYVIAAAHDNLSTKIVIKNFYSISTTMVVMVMLIRKKRSLTKFLNKTYLLCHPVSEKIISNITSWIFILLFSYGAAYIFIHEYLEDDYPFVFFFYKIPLESEVLKYFIVYSKSFVYFFFYPTFSNLVVMVFCIRAIVVVVLCEICPRNWRNVHRRHSLSMSKLSI</sequence>
<evidence type="ECO:0000256" key="1">
    <source>
        <dbReference type="SAM" id="Phobius"/>
    </source>
</evidence>
<dbReference type="Proteomes" id="UP000887013">
    <property type="component" value="Unassembled WGS sequence"/>
</dbReference>
<keyword evidence="3" id="KW-1185">Reference proteome</keyword>
<keyword evidence="1" id="KW-0812">Transmembrane</keyword>
<comment type="caution">
    <text evidence="2">The sequence shown here is derived from an EMBL/GenBank/DDBJ whole genome shotgun (WGS) entry which is preliminary data.</text>
</comment>
<feature type="non-terminal residue" evidence="2">
    <location>
        <position position="1"/>
    </location>
</feature>
<dbReference type="EMBL" id="BMAW01041726">
    <property type="protein sequence ID" value="GFS30439.1"/>
    <property type="molecule type" value="Genomic_DNA"/>
</dbReference>
<dbReference type="OrthoDB" id="6441194at2759"/>
<feature type="transmembrane region" description="Helical" evidence="1">
    <location>
        <begin position="163"/>
        <end position="185"/>
    </location>
</feature>
<gene>
    <name evidence="2" type="primary">AVEN_81058_1</name>
    <name evidence="2" type="ORF">NPIL_456521</name>
</gene>
<dbReference type="AlphaFoldDB" id="A0A8X6I4T5"/>
<evidence type="ECO:0000313" key="2">
    <source>
        <dbReference type="EMBL" id="GFS30439.1"/>
    </source>
</evidence>
<feature type="transmembrane region" description="Helical" evidence="1">
    <location>
        <begin position="56"/>
        <end position="74"/>
    </location>
</feature>
<keyword evidence="1" id="KW-0472">Membrane</keyword>
<proteinExistence type="predicted"/>
<reference evidence="2" key="1">
    <citation type="submission" date="2020-08" db="EMBL/GenBank/DDBJ databases">
        <title>Multicomponent nature underlies the extraordinary mechanical properties of spider dragline silk.</title>
        <authorList>
            <person name="Kono N."/>
            <person name="Nakamura H."/>
            <person name="Mori M."/>
            <person name="Yoshida Y."/>
            <person name="Ohtoshi R."/>
            <person name="Malay A.D."/>
            <person name="Moran D.A.P."/>
            <person name="Tomita M."/>
            <person name="Numata K."/>
            <person name="Arakawa K."/>
        </authorList>
    </citation>
    <scope>NUCLEOTIDE SEQUENCE</scope>
</reference>
<protein>
    <submittedName>
        <fullName evidence="2">Uncharacterized protein</fullName>
    </submittedName>
</protein>
<evidence type="ECO:0000313" key="3">
    <source>
        <dbReference type="Proteomes" id="UP000887013"/>
    </source>
</evidence>
<accession>A0A8X6I4T5</accession>
<keyword evidence="1" id="KW-1133">Transmembrane helix</keyword>
<organism evidence="2 3">
    <name type="scientific">Nephila pilipes</name>
    <name type="common">Giant wood spider</name>
    <name type="synonym">Nephila maculata</name>
    <dbReference type="NCBI Taxonomy" id="299642"/>
    <lineage>
        <taxon>Eukaryota</taxon>
        <taxon>Metazoa</taxon>
        <taxon>Ecdysozoa</taxon>
        <taxon>Arthropoda</taxon>
        <taxon>Chelicerata</taxon>
        <taxon>Arachnida</taxon>
        <taxon>Araneae</taxon>
        <taxon>Araneomorphae</taxon>
        <taxon>Entelegynae</taxon>
        <taxon>Araneoidea</taxon>
        <taxon>Nephilidae</taxon>
        <taxon>Nephila</taxon>
    </lineage>
</organism>
<name>A0A8X6I4T5_NEPPI</name>